<feature type="region of interest" description="Disordered" evidence="1">
    <location>
        <begin position="87"/>
        <end position="109"/>
    </location>
</feature>
<dbReference type="EMBL" id="JAMZFT010000002">
    <property type="protein sequence ID" value="MCP1336258.1"/>
    <property type="molecule type" value="Genomic_DNA"/>
</dbReference>
<dbReference type="Gene3D" id="3.40.50.2000">
    <property type="entry name" value="Glycogen Phosphorylase B"/>
    <property type="match status" value="2"/>
</dbReference>
<feature type="compositionally biased region" description="Gly residues" evidence="1">
    <location>
        <begin position="91"/>
        <end position="107"/>
    </location>
</feature>
<protein>
    <recommendedName>
        <fullName evidence="4">Glycosyltransferase subfamily 4-like N-terminal domain-containing protein</fullName>
    </recommendedName>
</protein>
<proteinExistence type="predicted"/>
<keyword evidence="3" id="KW-1185">Reference proteome</keyword>
<gene>
    <name evidence="2" type="ORF">NJQ99_07565</name>
</gene>
<sequence length="442" mass="47859">MQRPLKILFVAGFFPPYAPPGAVRNPKLAQYLAEAGHDLQVLSILEAKHEGLHDAVLPEGRVHPLPYAEPGAVVTRAVGRARQLAASTVTQGGGAGATEAVGGGPSRGNGPSPLKLLYRQAIALPDRYRSWVRVAEKRGRALARTWHPDVILSSGPPQSAHIAAARLSKALARPWVAELRDLWANNPYVDVHPLLRGVFEAKARATLSHASAMVALTKTAQAELQATYDVPVLLAMNGYDPADFEGLQTITRPVGDAGRLTIIHAGVIYPGRRDPRALFEAITRLGADKARVRVRFFHDELDFVGRLARDLEVEECVEIRAAVPRKDILRIERESDVLLLCRWANPADDGVIPGKVFEYIGARRPILSIGSTSGEAADIVRAGPFGLVSNDPDEIAAQLHAWLDQIDAEGRIPDLPADAAHPFERAAQFRKIGSLLDAVVRG</sequence>
<evidence type="ECO:0000313" key="3">
    <source>
        <dbReference type="Proteomes" id="UP001055804"/>
    </source>
</evidence>
<reference evidence="2" key="1">
    <citation type="submission" date="2022-06" db="EMBL/GenBank/DDBJ databases">
        <title>Isolation and Genomics of Futiania mangrovii gen. nov., sp. nov., a Rare and Metabolically-versatile member in the Class Alphaproteobacteria.</title>
        <authorList>
            <person name="Liu L."/>
            <person name="Huang W.-C."/>
            <person name="Pan J."/>
            <person name="Li J."/>
            <person name="Huang Y."/>
            <person name="Du H."/>
            <person name="Liu Y."/>
            <person name="Li M."/>
        </authorList>
    </citation>
    <scope>NUCLEOTIDE SEQUENCE</scope>
    <source>
        <strain evidence="2">FT118</strain>
    </source>
</reference>
<dbReference type="RefSeq" id="WP_269332225.1">
    <property type="nucleotide sequence ID" value="NZ_JAMZFT010000002.1"/>
</dbReference>
<comment type="caution">
    <text evidence="2">The sequence shown here is derived from an EMBL/GenBank/DDBJ whole genome shotgun (WGS) entry which is preliminary data.</text>
</comment>
<dbReference type="Proteomes" id="UP001055804">
    <property type="component" value="Unassembled WGS sequence"/>
</dbReference>
<dbReference type="AlphaFoldDB" id="A0A9J6PJK4"/>
<accession>A0A9J6PJK4</accession>
<organism evidence="2 3">
    <name type="scientific">Futiania mangrovi</name>
    <dbReference type="NCBI Taxonomy" id="2959716"/>
    <lineage>
        <taxon>Bacteria</taxon>
        <taxon>Pseudomonadati</taxon>
        <taxon>Pseudomonadota</taxon>
        <taxon>Alphaproteobacteria</taxon>
        <taxon>Futianiales</taxon>
        <taxon>Futianiaceae</taxon>
        <taxon>Futiania</taxon>
    </lineage>
</organism>
<evidence type="ECO:0000256" key="1">
    <source>
        <dbReference type="SAM" id="MobiDB-lite"/>
    </source>
</evidence>
<name>A0A9J6PJK4_9PROT</name>
<evidence type="ECO:0000313" key="2">
    <source>
        <dbReference type="EMBL" id="MCP1336258.1"/>
    </source>
</evidence>
<dbReference type="SUPFAM" id="SSF53756">
    <property type="entry name" value="UDP-Glycosyltransferase/glycogen phosphorylase"/>
    <property type="match status" value="1"/>
</dbReference>
<evidence type="ECO:0008006" key="4">
    <source>
        <dbReference type="Google" id="ProtNLM"/>
    </source>
</evidence>